<gene>
    <name evidence="2" type="ORF">D9619_008045</name>
</gene>
<evidence type="ECO:0008006" key="4">
    <source>
        <dbReference type="Google" id="ProtNLM"/>
    </source>
</evidence>
<organism evidence="2 3">
    <name type="scientific">Psilocybe cf. subviscida</name>
    <dbReference type="NCBI Taxonomy" id="2480587"/>
    <lineage>
        <taxon>Eukaryota</taxon>
        <taxon>Fungi</taxon>
        <taxon>Dikarya</taxon>
        <taxon>Basidiomycota</taxon>
        <taxon>Agaricomycotina</taxon>
        <taxon>Agaricomycetes</taxon>
        <taxon>Agaricomycetidae</taxon>
        <taxon>Agaricales</taxon>
        <taxon>Agaricineae</taxon>
        <taxon>Strophariaceae</taxon>
        <taxon>Psilocybe</taxon>
    </lineage>
</organism>
<sequence>MTQLPPTIPPKFLPWSDVADVDIAYDRCLREEKRLMDHNQGPETRWALVRVRILGYLIDYAPTNTGARGVVDAINSCATDAQLHDLGGLYRQAWIRAFQASKSQTPTPSNDPSRPSFDATHALKYDGVDPAPRNHSASKKSALVRDDFRCLVTGEYDVDSLSPNDPLLATLGAGDITRTKCCHVFNESTSWDVLPVTDPNKRSWAASMWATMSRFGYDSLPEDLNGDKVHRLENVLTLSHVIHGFFDSLEIWFVETGDNEYRLESVPGPAEIFARNYPTVKFTSAKPDLDLALPSPDYLAIHAACAKVAHLSGASEWFKEFEDDLDEHTHKTLANDGASASLLYNALQAHAEWSNVVE</sequence>
<feature type="compositionally biased region" description="Polar residues" evidence="1">
    <location>
        <begin position="101"/>
        <end position="113"/>
    </location>
</feature>
<name>A0A8H5ESK2_9AGAR</name>
<dbReference type="EMBL" id="JAACJJ010000057">
    <property type="protein sequence ID" value="KAF5310811.1"/>
    <property type="molecule type" value="Genomic_DNA"/>
</dbReference>
<dbReference type="Proteomes" id="UP000567179">
    <property type="component" value="Unassembled WGS sequence"/>
</dbReference>
<keyword evidence="3" id="KW-1185">Reference proteome</keyword>
<evidence type="ECO:0000313" key="3">
    <source>
        <dbReference type="Proteomes" id="UP000567179"/>
    </source>
</evidence>
<reference evidence="2 3" key="1">
    <citation type="journal article" date="2020" name="ISME J.">
        <title>Uncovering the hidden diversity of litter-decomposition mechanisms in mushroom-forming fungi.</title>
        <authorList>
            <person name="Floudas D."/>
            <person name="Bentzer J."/>
            <person name="Ahren D."/>
            <person name="Johansson T."/>
            <person name="Persson P."/>
            <person name="Tunlid A."/>
        </authorList>
    </citation>
    <scope>NUCLEOTIDE SEQUENCE [LARGE SCALE GENOMIC DNA]</scope>
    <source>
        <strain evidence="2 3">CBS 101986</strain>
    </source>
</reference>
<proteinExistence type="predicted"/>
<feature type="region of interest" description="Disordered" evidence="1">
    <location>
        <begin position="101"/>
        <end position="138"/>
    </location>
</feature>
<comment type="caution">
    <text evidence="2">The sequence shown here is derived from an EMBL/GenBank/DDBJ whole genome shotgun (WGS) entry which is preliminary data.</text>
</comment>
<evidence type="ECO:0000313" key="2">
    <source>
        <dbReference type="EMBL" id="KAF5310811.1"/>
    </source>
</evidence>
<evidence type="ECO:0000256" key="1">
    <source>
        <dbReference type="SAM" id="MobiDB-lite"/>
    </source>
</evidence>
<accession>A0A8H5ESK2</accession>
<dbReference type="OrthoDB" id="2104739at2759"/>
<dbReference type="AlphaFoldDB" id="A0A8H5ESK2"/>
<protein>
    <recommendedName>
        <fullName evidence="4">HNH nuclease domain-containing protein</fullName>
    </recommendedName>
</protein>